<sequence length="99" mass="10697">MRALRGETLSPSERGFPFQTPELAQSPGSSPHRGQRQPLPATCARHVWLPVLQPLFQAPSPALRGSGYSWPFLNGTSSPLTFAKGEYSPGEGKTPPPPF</sequence>
<proteinExistence type="predicted"/>
<organism evidence="2 3">
    <name type="scientific">Myotis brandtii</name>
    <name type="common">Brandt's bat</name>
    <dbReference type="NCBI Taxonomy" id="109478"/>
    <lineage>
        <taxon>Eukaryota</taxon>
        <taxon>Metazoa</taxon>
        <taxon>Chordata</taxon>
        <taxon>Craniata</taxon>
        <taxon>Vertebrata</taxon>
        <taxon>Euteleostomi</taxon>
        <taxon>Mammalia</taxon>
        <taxon>Eutheria</taxon>
        <taxon>Laurasiatheria</taxon>
        <taxon>Chiroptera</taxon>
        <taxon>Yangochiroptera</taxon>
        <taxon>Vespertilionidae</taxon>
        <taxon>Myotis</taxon>
    </lineage>
</organism>
<keyword evidence="3" id="KW-1185">Reference proteome</keyword>
<dbReference type="Proteomes" id="UP000052978">
    <property type="component" value="Unassembled WGS sequence"/>
</dbReference>
<feature type="region of interest" description="Disordered" evidence="1">
    <location>
        <begin position="1"/>
        <end position="39"/>
    </location>
</feature>
<reference evidence="2 3" key="1">
    <citation type="journal article" date="2013" name="Nat. Commun.">
        <title>Genome analysis reveals insights into physiology and longevity of the Brandt's bat Myotis brandtii.</title>
        <authorList>
            <person name="Seim I."/>
            <person name="Fang X."/>
            <person name="Xiong Z."/>
            <person name="Lobanov A.V."/>
            <person name="Huang Z."/>
            <person name="Ma S."/>
            <person name="Feng Y."/>
            <person name="Turanov A.A."/>
            <person name="Zhu Y."/>
            <person name="Lenz T.L."/>
            <person name="Gerashchenko M.V."/>
            <person name="Fan D."/>
            <person name="Hee Yim S."/>
            <person name="Yao X."/>
            <person name="Jordan D."/>
            <person name="Xiong Y."/>
            <person name="Ma Y."/>
            <person name="Lyapunov A.N."/>
            <person name="Chen G."/>
            <person name="Kulakova O.I."/>
            <person name="Sun Y."/>
            <person name="Lee S.G."/>
            <person name="Bronson R.T."/>
            <person name="Moskalev A.A."/>
            <person name="Sunyaev S.R."/>
            <person name="Zhang G."/>
            <person name="Krogh A."/>
            <person name="Wang J."/>
            <person name="Gladyshev V.N."/>
        </authorList>
    </citation>
    <scope>NUCLEOTIDE SEQUENCE [LARGE SCALE GENOMIC DNA]</scope>
</reference>
<accession>S7QA64</accession>
<name>S7QA64_MYOBR</name>
<evidence type="ECO:0000313" key="2">
    <source>
        <dbReference type="EMBL" id="EPQ17867.1"/>
    </source>
</evidence>
<evidence type="ECO:0000313" key="3">
    <source>
        <dbReference type="Proteomes" id="UP000052978"/>
    </source>
</evidence>
<gene>
    <name evidence="2" type="ORF">D623_10007477</name>
</gene>
<dbReference type="AlphaFoldDB" id="S7QA64"/>
<dbReference type="EMBL" id="KE164426">
    <property type="protein sequence ID" value="EPQ17867.1"/>
    <property type="molecule type" value="Genomic_DNA"/>
</dbReference>
<evidence type="ECO:0000256" key="1">
    <source>
        <dbReference type="SAM" id="MobiDB-lite"/>
    </source>
</evidence>
<protein>
    <submittedName>
        <fullName evidence="2">Uncharacterized protein</fullName>
    </submittedName>
</protein>